<dbReference type="InterPro" id="IPR029442">
    <property type="entry name" value="GyrI-like"/>
</dbReference>
<dbReference type="Pfam" id="PF06445">
    <property type="entry name" value="GyrI-like"/>
    <property type="match status" value="1"/>
</dbReference>
<evidence type="ECO:0000256" key="2">
    <source>
        <dbReference type="ARBA" id="ARBA00023125"/>
    </source>
</evidence>
<dbReference type="Gene3D" id="1.10.10.60">
    <property type="entry name" value="Homeodomain-like"/>
    <property type="match status" value="1"/>
</dbReference>
<dbReference type="InterPro" id="IPR011256">
    <property type="entry name" value="Reg_factor_effector_dom_sf"/>
</dbReference>
<protein>
    <submittedName>
        <fullName evidence="5">AraC family transcriptional regulator</fullName>
    </submittedName>
</protein>
<comment type="caution">
    <text evidence="5">The sequence shown here is derived from an EMBL/GenBank/DDBJ whole genome shotgun (WGS) entry which is preliminary data.</text>
</comment>
<dbReference type="SMART" id="SM00342">
    <property type="entry name" value="HTH_ARAC"/>
    <property type="match status" value="1"/>
</dbReference>
<keyword evidence="6" id="KW-1185">Reference proteome</keyword>
<evidence type="ECO:0000313" key="5">
    <source>
        <dbReference type="EMBL" id="TLP37694.1"/>
    </source>
</evidence>
<dbReference type="SMART" id="SM00871">
    <property type="entry name" value="AraC_E_bind"/>
    <property type="match status" value="1"/>
</dbReference>
<dbReference type="RefSeq" id="WP_138152874.1">
    <property type="nucleotide sequence ID" value="NZ_VANU01000004.1"/>
</dbReference>
<dbReference type="InterPro" id="IPR050908">
    <property type="entry name" value="SmbC-like"/>
</dbReference>
<dbReference type="PANTHER" id="PTHR40055:SF1">
    <property type="entry name" value="TRANSCRIPTIONAL REGULATOR YGIV-RELATED"/>
    <property type="match status" value="1"/>
</dbReference>
<dbReference type="Proteomes" id="UP000308901">
    <property type="component" value="Unassembled WGS sequence"/>
</dbReference>
<dbReference type="SUPFAM" id="SSF55136">
    <property type="entry name" value="Probable bacterial effector-binding domain"/>
    <property type="match status" value="1"/>
</dbReference>
<keyword evidence="3" id="KW-0804">Transcription</keyword>
<dbReference type="PROSITE" id="PS01124">
    <property type="entry name" value="HTH_ARAC_FAMILY_2"/>
    <property type="match status" value="1"/>
</dbReference>
<dbReference type="GO" id="GO:0003700">
    <property type="term" value="F:DNA-binding transcription factor activity"/>
    <property type="evidence" value="ECO:0007669"/>
    <property type="project" value="InterPro"/>
</dbReference>
<dbReference type="PANTHER" id="PTHR40055">
    <property type="entry name" value="TRANSCRIPTIONAL REGULATOR YGIV-RELATED"/>
    <property type="match status" value="1"/>
</dbReference>
<dbReference type="InterPro" id="IPR018062">
    <property type="entry name" value="HTH_AraC-typ_CS"/>
</dbReference>
<dbReference type="OrthoDB" id="5337216at2"/>
<dbReference type="SUPFAM" id="SSF46689">
    <property type="entry name" value="Homeodomain-like"/>
    <property type="match status" value="1"/>
</dbReference>
<evidence type="ECO:0000259" key="4">
    <source>
        <dbReference type="PROSITE" id="PS01124"/>
    </source>
</evidence>
<reference evidence="5 6" key="1">
    <citation type="submission" date="2019-05" db="EMBL/GenBank/DDBJ databases">
        <title>Arcobacter sp. nov., isolated from sea sediment.</title>
        <authorList>
            <person name="Kim W."/>
        </authorList>
    </citation>
    <scope>NUCLEOTIDE SEQUENCE [LARGE SCALE GENOMIC DNA]</scope>
    <source>
        <strain evidence="5 6">CAU 1517</strain>
    </source>
</reference>
<evidence type="ECO:0000256" key="3">
    <source>
        <dbReference type="ARBA" id="ARBA00023163"/>
    </source>
</evidence>
<keyword evidence="1" id="KW-0805">Transcription regulation</keyword>
<accession>A0A5R8XZY6</accession>
<organism evidence="5 6">
    <name type="scientific">Arcobacter arenosus</name>
    <dbReference type="NCBI Taxonomy" id="2576037"/>
    <lineage>
        <taxon>Bacteria</taxon>
        <taxon>Pseudomonadati</taxon>
        <taxon>Campylobacterota</taxon>
        <taxon>Epsilonproteobacteria</taxon>
        <taxon>Campylobacterales</taxon>
        <taxon>Arcobacteraceae</taxon>
        <taxon>Arcobacter</taxon>
    </lineage>
</organism>
<keyword evidence="2" id="KW-0238">DNA-binding</keyword>
<dbReference type="AlphaFoldDB" id="A0A5R8XZY6"/>
<name>A0A5R8XZY6_9BACT</name>
<dbReference type="Pfam" id="PF12833">
    <property type="entry name" value="HTH_18"/>
    <property type="match status" value="1"/>
</dbReference>
<dbReference type="InterPro" id="IPR009057">
    <property type="entry name" value="Homeodomain-like_sf"/>
</dbReference>
<dbReference type="PROSITE" id="PS00041">
    <property type="entry name" value="HTH_ARAC_FAMILY_1"/>
    <property type="match status" value="1"/>
</dbReference>
<evidence type="ECO:0000313" key="6">
    <source>
        <dbReference type="Proteomes" id="UP000308901"/>
    </source>
</evidence>
<proteinExistence type="predicted"/>
<dbReference type="Gene3D" id="3.20.80.10">
    <property type="entry name" value="Regulatory factor, effector binding domain"/>
    <property type="match status" value="1"/>
</dbReference>
<dbReference type="InterPro" id="IPR010499">
    <property type="entry name" value="AraC_E-bd"/>
</dbReference>
<dbReference type="InterPro" id="IPR018060">
    <property type="entry name" value="HTH_AraC"/>
</dbReference>
<gene>
    <name evidence="5" type="ORF">FDK22_10275</name>
</gene>
<dbReference type="GO" id="GO:0043565">
    <property type="term" value="F:sequence-specific DNA binding"/>
    <property type="evidence" value="ECO:0007669"/>
    <property type="project" value="InterPro"/>
</dbReference>
<evidence type="ECO:0000256" key="1">
    <source>
        <dbReference type="ARBA" id="ARBA00023015"/>
    </source>
</evidence>
<sequence length="285" mass="33575">MKKETIHLRHKIVNDTYYYIYKNLEHQITLDELAKLNKVSKYHYHRIIKEETSFTLFEIITSIRLQKAANLLLTNNHSTISEIASLCGYMSHSSFIKAFKQRFKHTPTAWRKGAFKSYSKQLLEKFPTSKDFSNIEPQIKVCKAIKCTYIRHKGYDKKIKNTWEKLYAIAYENNITNFKQIALHHDNPTITPLEDCSYVAAISIDKDYKNLNILEIPESLNAVFELKGVYGDVLNFIRYVYHYWLPNSGYETSSIPCYTIYEKNHFTTGFEDFNLKLYLPIKIAF</sequence>
<dbReference type="EMBL" id="VANU01000004">
    <property type="protein sequence ID" value="TLP37694.1"/>
    <property type="molecule type" value="Genomic_DNA"/>
</dbReference>
<feature type="domain" description="HTH araC/xylS-type" evidence="4">
    <location>
        <begin position="14"/>
        <end position="113"/>
    </location>
</feature>